<evidence type="ECO:0000313" key="3">
    <source>
        <dbReference type="EMBL" id="CAI8613957.1"/>
    </source>
</evidence>
<dbReference type="AlphaFoldDB" id="A0AAV1AUI4"/>
<dbReference type="GO" id="GO:0016747">
    <property type="term" value="F:acyltransferase activity, transferring groups other than amino-acyl groups"/>
    <property type="evidence" value="ECO:0007669"/>
    <property type="project" value="InterPro"/>
</dbReference>
<reference evidence="3 4" key="1">
    <citation type="submission" date="2023-01" db="EMBL/GenBank/DDBJ databases">
        <authorList>
            <person name="Kreplak J."/>
        </authorList>
    </citation>
    <scope>NUCLEOTIDE SEQUENCE [LARGE SCALE GENOMIC DNA]</scope>
</reference>
<evidence type="ECO:0000313" key="4">
    <source>
        <dbReference type="Proteomes" id="UP001157006"/>
    </source>
</evidence>
<feature type="compositionally biased region" description="Polar residues" evidence="1">
    <location>
        <begin position="21"/>
        <end position="38"/>
    </location>
</feature>
<organism evidence="3 4">
    <name type="scientific">Vicia faba</name>
    <name type="common">Broad bean</name>
    <name type="synonym">Faba vulgaris</name>
    <dbReference type="NCBI Taxonomy" id="3906"/>
    <lineage>
        <taxon>Eukaryota</taxon>
        <taxon>Viridiplantae</taxon>
        <taxon>Streptophyta</taxon>
        <taxon>Embryophyta</taxon>
        <taxon>Tracheophyta</taxon>
        <taxon>Spermatophyta</taxon>
        <taxon>Magnoliopsida</taxon>
        <taxon>eudicotyledons</taxon>
        <taxon>Gunneridae</taxon>
        <taxon>Pentapetalae</taxon>
        <taxon>rosids</taxon>
        <taxon>fabids</taxon>
        <taxon>Fabales</taxon>
        <taxon>Fabaceae</taxon>
        <taxon>Papilionoideae</taxon>
        <taxon>50 kb inversion clade</taxon>
        <taxon>NPAAA clade</taxon>
        <taxon>Hologalegina</taxon>
        <taxon>IRL clade</taxon>
        <taxon>Fabeae</taxon>
        <taxon>Vicia</taxon>
    </lineage>
</organism>
<dbReference type="Proteomes" id="UP001157006">
    <property type="component" value="Chromosome 5"/>
</dbReference>
<gene>
    <name evidence="3" type="ORF">VFH_V106400</name>
</gene>
<proteinExistence type="predicted"/>
<dbReference type="InterPro" id="IPR000182">
    <property type="entry name" value="GNAT_dom"/>
</dbReference>
<dbReference type="CDD" id="cd04301">
    <property type="entry name" value="NAT_SF"/>
    <property type="match status" value="1"/>
</dbReference>
<accession>A0AAV1AUI4</accession>
<dbReference type="Pfam" id="PF00583">
    <property type="entry name" value="Acetyltransf_1"/>
    <property type="match status" value="1"/>
</dbReference>
<feature type="region of interest" description="Disordered" evidence="1">
    <location>
        <begin position="1"/>
        <end position="38"/>
    </location>
</feature>
<protein>
    <recommendedName>
        <fullName evidence="2">N-acetyltransferase domain-containing protein</fullName>
    </recommendedName>
</protein>
<name>A0AAV1AUI4_VICFA</name>
<evidence type="ECO:0000256" key="1">
    <source>
        <dbReference type="SAM" id="MobiDB-lite"/>
    </source>
</evidence>
<dbReference type="EMBL" id="OX451740">
    <property type="protein sequence ID" value="CAI8613957.1"/>
    <property type="molecule type" value="Genomic_DNA"/>
</dbReference>
<feature type="compositionally biased region" description="Pro residues" evidence="1">
    <location>
        <begin position="1"/>
        <end position="12"/>
    </location>
</feature>
<evidence type="ECO:0000259" key="2">
    <source>
        <dbReference type="Pfam" id="PF00583"/>
    </source>
</evidence>
<dbReference type="InterPro" id="IPR016181">
    <property type="entry name" value="Acyl_CoA_acyltransferase"/>
</dbReference>
<dbReference type="SUPFAM" id="SSF55729">
    <property type="entry name" value="Acyl-CoA N-acyltransferases (Nat)"/>
    <property type="match status" value="1"/>
</dbReference>
<dbReference type="Gene3D" id="3.40.630.30">
    <property type="match status" value="1"/>
</dbReference>
<sequence>MAAVAPPLPSTEPPHNEAKNRPTTTPISQNPFTDTQFNKDPCYKPSTKVVNLDLPIDDPEKESFRTWHGNKVFVTGFMLFFPNHLTFLGKPGFYIEDLFVNESYRRKGFGTLAK</sequence>
<feature type="domain" description="N-acetyltransferase" evidence="2">
    <location>
        <begin position="58"/>
        <end position="112"/>
    </location>
</feature>
<keyword evidence="4" id="KW-1185">Reference proteome</keyword>